<feature type="compositionally biased region" description="Low complexity" evidence="1">
    <location>
        <begin position="316"/>
        <end position="329"/>
    </location>
</feature>
<reference evidence="2" key="1">
    <citation type="submission" date="2014-07" db="EMBL/GenBank/DDBJ databases">
        <authorList>
            <person name="Martin A.A"/>
            <person name="De Silva N."/>
        </authorList>
    </citation>
    <scope>NUCLEOTIDE SEQUENCE</scope>
</reference>
<name>A0A0K0F722_STRVS</name>
<evidence type="ECO:0000313" key="3">
    <source>
        <dbReference type="WBParaSite" id="SVE_0461800.1"/>
    </source>
</evidence>
<dbReference type="AlphaFoldDB" id="A0A0K0F722"/>
<dbReference type="GO" id="GO:0019825">
    <property type="term" value="F:oxygen binding"/>
    <property type="evidence" value="ECO:0007669"/>
    <property type="project" value="InterPro"/>
</dbReference>
<protein>
    <submittedName>
        <fullName evidence="3">Guanylate cyclase domain-containing protein</fullName>
    </submittedName>
</protein>
<reference evidence="3" key="2">
    <citation type="submission" date="2015-08" db="UniProtKB">
        <authorList>
            <consortium name="WormBaseParasite"/>
        </authorList>
    </citation>
    <scope>IDENTIFICATION</scope>
</reference>
<proteinExistence type="predicted"/>
<evidence type="ECO:0000313" key="2">
    <source>
        <dbReference type="Proteomes" id="UP000035680"/>
    </source>
</evidence>
<accession>A0A0K0F722</accession>
<dbReference type="GO" id="GO:0020037">
    <property type="term" value="F:heme binding"/>
    <property type="evidence" value="ECO:0007669"/>
    <property type="project" value="InterPro"/>
</dbReference>
<dbReference type="WBParaSite" id="SVE_0461800.1">
    <property type="protein sequence ID" value="SVE_0461800.1"/>
    <property type="gene ID" value="SVE_0461800"/>
</dbReference>
<dbReference type="Proteomes" id="UP000035680">
    <property type="component" value="Unassembled WGS sequence"/>
</dbReference>
<dbReference type="InterPro" id="IPR012292">
    <property type="entry name" value="Globin/Proto"/>
</dbReference>
<sequence>MNYNTHGNETSKYINPNQLYPLPYTTNYSQLIRSPILKNQGRSLSAREYQVDKSSDSFSTKIHGNSKSFECTETEDYDYMLRKSSEVVNSNKTTKYFKKHSLRKDISPYRGHQKQTLSVSYLPNVGNISPRILPNSPKQFSSNYDIKRPSELCLFQYDDVEESGLNSDNRQSFLWNRNFLYPTTSFKIMRSTSCRSTPNQTKFTPPTNDEYKNYDGPQYSSSNDLNIIDFLYNVRSFEEEKNSNDNGNIVQKSSSNLFFKRATRSVAKKMAQLKMGQKESRLQKSTNNLCPGFSNSFDNSYIDTSKKTEKTKNHINNSSRTNSTNSDDSYAIENKSSTKAGSSGSLNIFTKNKHKKSDYRVQNGIRSSSATSKSTSNKRNVSPPKLIAVKKLAPISSSSQEIIRYCMENVRGDIASRIVSRMAHKREDFAMFITNLSTDQLNEFTGALRDYMNQVLKHVHSTDKIREISMQFGILQVSRREWGFKADFFACMANSITTECVFLDGAAHQPTEAIEAWAELVELMFTNIREGYYQQIRYLRRRSQCFSGYFSQSQDASTYNENASDSLNYLDSANDKTSTNDINRRILFKNSKEENYRHPWTMHRQMSESGCYGERPKSSRTRYNYNTSKNSPIEPVMSPGVIINIKN</sequence>
<dbReference type="Gene3D" id="1.10.490.10">
    <property type="entry name" value="Globins"/>
    <property type="match status" value="1"/>
</dbReference>
<feature type="compositionally biased region" description="Polar residues" evidence="1">
    <location>
        <begin position="334"/>
        <end position="350"/>
    </location>
</feature>
<organism evidence="2 3">
    <name type="scientific">Strongyloides venezuelensis</name>
    <name type="common">Threadworm</name>
    <dbReference type="NCBI Taxonomy" id="75913"/>
    <lineage>
        <taxon>Eukaryota</taxon>
        <taxon>Metazoa</taxon>
        <taxon>Ecdysozoa</taxon>
        <taxon>Nematoda</taxon>
        <taxon>Chromadorea</taxon>
        <taxon>Rhabditida</taxon>
        <taxon>Tylenchina</taxon>
        <taxon>Panagrolaimomorpha</taxon>
        <taxon>Strongyloidoidea</taxon>
        <taxon>Strongyloididae</taxon>
        <taxon>Strongyloides</taxon>
    </lineage>
</organism>
<feature type="region of interest" description="Disordered" evidence="1">
    <location>
        <begin position="308"/>
        <end position="382"/>
    </location>
</feature>
<evidence type="ECO:0000256" key="1">
    <source>
        <dbReference type="SAM" id="MobiDB-lite"/>
    </source>
</evidence>
<keyword evidence="2" id="KW-1185">Reference proteome</keyword>
<feature type="compositionally biased region" description="Low complexity" evidence="1">
    <location>
        <begin position="366"/>
        <end position="380"/>
    </location>
</feature>